<keyword evidence="5" id="KW-0411">Iron-sulfur</keyword>
<dbReference type="PIRSF" id="PIRSF036548">
    <property type="entry name" value="Fdx_FixX"/>
    <property type="match status" value="1"/>
</dbReference>
<dbReference type="PANTHER" id="PTHR43082">
    <property type="entry name" value="FERREDOXIN-LIKE"/>
    <property type="match status" value="1"/>
</dbReference>
<evidence type="ECO:0000256" key="2">
    <source>
        <dbReference type="ARBA" id="ARBA00022723"/>
    </source>
</evidence>
<accession>A0A1M4XTG3</accession>
<dbReference type="STRING" id="1194090.SAMN05443144_104214"/>
<protein>
    <submittedName>
        <fullName evidence="7">Ferredoxin like protein</fullName>
    </submittedName>
</protein>
<sequence length="100" mass="11286">MKLLTLSERLGLVSYRNQAKSDIKPHIRVDTDICNSVCPHKCTTYVCPANCYTMDEDGKVHFQVEDCIECGTCMYACDQGAVDWNYPDPEIGRGVTWNFG</sequence>
<evidence type="ECO:0000256" key="1">
    <source>
        <dbReference type="ARBA" id="ARBA00022448"/>
    </source>
</evidence>
<evidence type="ECO:0000313" key="8">
    <source>
        <dbReference type="Proteomes" id="UP000184041"/>
    </source>
</evidence>
<dbReference type="InterPro" id="IPR017896">
    <property type="entry name" value="4Fe4S_Fe-S-bd"/>
</dbReference>
<evidence type="ECO:0000256" key="4">
    <source>
        <dbReference type="ARBA" id="ARBA00023004"/>
    </source>
</evidence>
<evidence type="ECO:0000256" key="5">
    <source>
        <dbReference type="ARBA" id="ARBA00023014"/>
    </source>
</evidence>
<keyword evidence="2" id="KW-0479">Metal-binding</keyword>
<dbReference type="SUPFAM" id="SSF54862">
    <property type="entry name" value="4Fe-4S ferredoxins"/>
    <property type="match status" value="1"/>
</dbReference>
<feature type="domain" description="4Fe-4S ferredoxin-type" evidence="6">
    <location>
        <begin position="25"/>
        <end position="57"/>
    </location>
</feature>
<keyword evidence="3" id="KW-0249">Electron transport</keyword>
<keyword evidence="1" id="KW-0813">Transport</keyword>
<dbReference type="AlphaFoldDB" id="A0A1M4XTG3"/>
<dbReference type="RefSeq" id="WP_073060395.1">
    <property type="nucleotide sequence ID" value="NZ_FQUS01000004.1"/>
</dbReference>
<dbReference type="GO" id="GO:0051536">
    <property type="term" value="F:iron-sulfur cluster binding"/>
    <property type="evidence" value="ECO:0007669"/>
    <property type="project" value="UniProtKB-KW"/>
</dbReference>
<dbReference type="OrthoDB" id="9798098at2"/>
<keyword evidence="8" id="KW-1185">Reference proteome</keyword>
<evidence type="ECO:0000313" key="7">
    <source>
        <dbReference type="EMBL" id="SHE96789.1"/>
    </source>
</evidence>
<organism evidence="7 8">
    <name type="scientific">Fodinibius roseus</name>
    <dbReference type="NCBI Taxonomy" id="1194090"/>
    <lineage>
        <taxon>Bacteria</taxon>
        <taxon>Pseudomonadati</taxon>
        <taxon>Balneolota</taxon>
        <taxon>Balneolia</taxon>
        <taxon>Balneolales</taxon>
        <taxon>Balneolaceae</taxon>
        <taxon>Fodinibius</taxon>
    </lineage>
</organism>
<dbReference type="InterPro" id="IPR012206">
    <property type="entry name" value="Fd_FixX"/>
</dbReference>
<evidence type="ECO:0000259" key="6">
    <source>
        <dbReference type="PROSITE" id="PS51379"/>
    </source>
</evidence>
<dbReference type="PANTHER" id="PTHR43082:SF3">
    <property type="entry name" value="FERREDOXIN-LIKE PROTEIN YDIT"/>
    <property type="match status" value="1"/>
</dbReference>
<proteinExistence type="predicted"/>
<dbReference type="GO" id="GO:0005506">
    <property type="term" value="F:iron ion binding"/>
    <property type="evidence" value="ECO:0007669"/>
    <property type="project" value="InterPro"/>
</dbReference>
<dbReference type="EMBL" id="FQUS01000004">
    <property type="protein sequence ID" value="SHE96789.1"/>
    <property type="molecule type" value="Genomic_DNA"/>
</dbReference>
<evidence type="ECO:0000256" key="3">
    <source>
        <dbReference type="ARBA" id="ARBA00022982"/>
    </source>
</evidence>
<gene>
    <name evidence="7" type="ORF">SAMN05443144_104214</name>
</gene>
<dbReference type="Proteomes" id="UP000184041">
    <property type="component" value="Unassembled WGS sequence"/>
</dbReference>
<feature type="domain" description="4Fe-4S ferredoxin-type" evidence="6">
    <location>
        <begin position="58"/>
        <end position="87"/>
    </location>
</feature>
<dbReference type="Gene3D" id="3.30.70.20">
    <property type="match status" value="1"/>
</dbReference>
<dbReference type="Pfam" id="PF00037">
    <property type="entry name" value="Fer4"/>
    <property type="match status" value="1"/>
</dbReference>
<reference evidence="7 8" key="1">
    <citation type="submission" date="2016-11" db="EMBL/GenBank/DDBJ databases">
        <authorList>
            <person name="Jaros S."/>
            <person name="Januszkiewicz K."/>
            <person name="Wedrychowicz H."/>
        </authorList>
    </citation>
    <scope>NUCLEOTIDE SEQUENCE [LARGE SCALE GENOMIC DNA]</scope>
    <source>
        <strain evidence="7 8">DSM 21986</strain>
    </source>
</reference>
<dbReference type="PROSITE" id="PS51379">
    <property type="entry name" value="4FE4S_FER_2"/>
    <property type="match status" value="2"/>
</dbReference>
<keyword evidence="4" id="KW-0408">Iron</keyword>
<name>A0A1M4XTG3_9BACT</name>